<accession>A0A182IZK7</accession>
<protein>
    <submittedName>
        <fullName evidence="1">Uncharacterized protein</fullName>
    </submittedName>
</protein>
<name>A0A182IZK7_ANOAO</name>
<dbReference type="VEuPathDB" id="VectorBase:AATE008505"/>
<proteinExistence type="predicted"/>
<dbReference type="AlphaFoldDB" id="A0A182IZK7"/>
<reference evidence="1" key="1">
    <citation type="submission" date="2022-08" db="UniProtKB">
        <authorList>
            <consortium name="EnsemblMetazoa"/>
        </authorList>
    </citation>
    <scope>IDENTIFICATION</scope>
    <source>
        <strain evidence="1">EBRO</strain>
    </source>
</reference>
<dbReference type="EnsemblMetazoa" id="AATE008505-RA">
    <property type="protein sequence ID" value="AATE008505-PA.1"/>
    <property type="gene ID" value="AATE008505"/>
</dbReference>
<sequence length="106" mass="11398">MPSPSVVVFEPGGRGFFRLDRSGVRVTEPDPTVEPFDTVVTVVLTDCMLPFMPEEYGRPEESNATPRVISYPRELSSVCSENRMAAASERPAATAVASSFAITSAA</sequence>
<organism evidence="1">
    <name type="scientific">Anopheles atroparvus</name>
    <name type="common">European mosquito</name>
    <dbReference type="NCBI Taxonomy" id="41427"/>
    <lineage>
        <taxon>Eukaryota</taxon>
        <taxon>Metazoa</taxon>
        <taxon>Ecdysozoa</taxon>
        <taxon>Arthropoda</taxon>
        <taxon>Hexapoda</taxon>
        <taxon>Insecta</taxon>
        <taxon>Pterygota</taxon>
        <taxon>Neoptera</taxon>
        <taxon>Endopterygota</taxon>
        <taxon>Diptera</taxon>
        <taxon>Nematocera</taxon>
        <taxon>Culicoidea</taxon>
        <taxon>Culicidae</taxon>
        <taxon>Anophelinae</taxon>
        <taxon>Anopheles</taxon>
    </lineage>
</organism>
<evidence type="ECO:0000313" key="1">
    <source>
        <dbReference type="EnsemblMetazoa" id="AATE008505-PA.1"/>
    </source>
</evidence>